<dbReference type="InterPro" id="IPR017853">
    <property type="entry name" value="GH"/>
</dbReference>
<name>A0A9D1G963_9FIRM</name>
<gene>
    <name evidence="1" type="ORF">IAD04_05045</name>
</gene>
<reference evidence="1" key="1">
    <citation type="submission" date="2020-10" db="EMBL/GenBank/DDBJ databases">
        <authorList>
            <person name="Gilroy R."/>
        </authorList>
    </citation>
    <scope>NUCLEOTIDE SEQUENCE</scope>
    <source>
        <strain evidence="1">14508</strain>
    </source>
</reference>
<dbReference type="AlphaFoldDB" id="A0A9D1G963"/>
<evidence type="ECO:0000313" key="2">
    <source>
        <dbReference type="Proteomes" id="UP000886893"/>
    </source>
</evidence>
<comment type="caution">
    <text evidence="1">The sequence shown here is derived from an EMBL/GenBank/DDBJ whole genome shotgun (WGS) entry which is preliminary data.</text>
</comment>
<organism evidence="1 2">
    <name type="scientific">Candidatus Caccosoma faecigallinarum</name>
    <dbReference type="NCBI Taxonomy" id="2840720"/>
    <lineage>
        <taxon>Bacteria</taxon>
        <taxon>Bacillati</taxon>
        <taxon>Bacillota</taxon>
        <taxon>Bacillota incertae sedis</taxon>
        <taxon>Candidatus Caccosoma</taxon>
    </lineage>
</organism>
<dbReference type="SUPFAM" id="SSF51445">
    <property type="entry name" value="(Trans)glycosidases"/>
    <property type="match status" value="1"/>
</dbReference>
<reference evidence="1" key="2">
    <citation type="journal article" date="2021" name="PeerJ">
        <title>Extensive microbial diversity within the chicken gut microbiome revealed by metagenomics and culture.</title>
        <authorList>
            <person name="Gilroy R."/>
            <person name="Ravi A."/>
            <person name="Getino M."/>
            <person name="Pursley I."/>
            <person name="Horton D.L."/>
            <person name="Alikhan N.F."/>
            <person name="Baker D."/>
            <person name="Gharbi K."/>
            <person name="Hall N."/>
            <person name="Watson M."/>
            <person name="Adriaenssens E.M."/>
            <person name="Foster-Nyarko E."/>
            <person name="Jarju S."/>
            <person name="Secka A."/>
            <person name="Antonio M."/>
            <person name="Oren A."/>
            <person name="Chaudhuri R.R."/>
            <person name="La Ragione R."/>
            <person name="Hildebrand F."/>
            <person name="Pallen M.J."/>
        </authorList>
    </citation>
    <scope>NUCLEOTIDE SEQUENCE</scope>
    <source>
        <strain evidence="1">14508</strain>
    </source>
</reference>
<dbReference type="Gene3D" id="3.20.20.70">
    <property type="entry name" value="Aldolase class I"/>
    <property type="match status" value="1"/>
</dbReference>
<accession>A0A9D1G963</accession>
<feature type="non-terminal residue" evidence="1">
    <location>
        <position position="1"/>
    </location>
</feature>
<sequence length="347" mass="40597">HPEVKKYIYDLFYTYAHEYGFCYFKLDIITSRLAPGRYYDPSFNTLKNLQEGFRIIKEAIGKDGEILACTCPLAPVAGLCDYMRISGDVFGTWESLVYIFNSTLKRYYLHQNLYITDADCLVIRKKENEDEECRLACVRNDDEIITYLTLLASNGGSIMLADKLQNLSSKQLQLIDKIFPNVSFSAIPMDLMESHLISKLDFKNINDIQVYILVNWEEKDKKFDLPMNNHHVYSFWDDQYEGIYQSTYSCVLQPHCCKVLQVSPVKPLSIIGSNATIRPIIKQKRNHQILKGSFIKNQERQYIYSIYPLKPQKHLTKIRPHLYQIENKENQKYYQVEMSLPTSKLQK</sequence>
<protein>
    <submittedName>
        <fullName evidence="1">Uncharacterized protein</fullName>
    </submittedName>
</protein>
<evidence type="ECO:0000313" key="1">
    <source>
        <dbReference type="EMBL" id="HIT17720.1"/>
    </source>
</evidence>
<dbReference type="InterPro" id="IPR013785">
    <property type="entry name" value="Aldolase_TIM"/>
</dbReference>
<proteinExistence type="predicted"/>
<dbReference type="EMBL" id="DVKI01000158">
    <property type="protein sequence ID" value="HIT17720.1"/>
    <property type="molecule type" value="Genomic_DNA"/>
</dbReference>
<dbReference type="Proteomes" id="UP000886893">
    <property type="component" value="Unassembled WGS sequence"/>
</dbReference>